<name>A0A392MI92_9FABA</name>
<dbReference type="Proteomes" id="UP000265520">
    <property type="component" value="Unassembled WGS sequence"/>
</dbReference>
<organism evidence="2 3">
    <name type="scientific">Trifolium medium</name>
    <dbReference type="NCBI Taxonomy" id="97028"/>
    <lineage>
        <taxon>Eukaryota</taxon>
        <taxon>Viridiplantae</taxon>
        <taxon>Streptophyta</taxon>
        <taxon>Embryophyta</taxon>
        <taxon>Tracheophyta</taxon>
        <taxon>Spermatophyta</taxon>
        <taxon>Magnoliopsida</taxon>
        <taxon>eudicotyledons</taxon>
        <taxon>Gunneridae</taxon>
        <taxon>Pentapetalae</taxon>
        <taxon>rosids</taxon>
        <taxon>fabids</taxon>
        <taxon>Fabales</taxon>
        <taxon>Fabaceae</taxon>
        <taxon>Papilionoideae</taxon>
        <taxon>50 kb inversion clade</taxon>
        <taxon>NPAAA clade</taxon>
        <taxon>Hologalegina</taxon>
        <taxon>IRL clade</taxon>
        <taxon>Trifolieae</taxon>
        <taxon>Trifolium</taxon>
    </lineage>
</organism>
<reference evidence="2 3" key="1">
    <citation type="journal article" date="2018" name="Front. Plant Sci.">
        <title>Red Clover (Trifolium pratense) and Zigzag Clover (T. medium) - A Picture of Genomic Similarities and Differences.</title>
        <authorList>
            <person name="Dluhosova J."/>
            <person name="Istvanek J."/>
            <person name="Nedelnik J."/>
            <person name="Repkova J."/>
        </authorList>
    </citation>
    <scope>NUCLEOTIDE SEQUENCE [LARGE SCALE GENOMIC DNA]</scope>
    <source>
        <strain evidence="3">cv. 10/8</strain>
        <tissue evidence="2">Leaf</tissue>
    </source>
</reference>
<feature type="compositionally biased region" description="Polar residues" evidence="1">
    <location>
        <begin position="105"/>
        <end position="121"/>
    </location>
</feature>
<keyword evidence="3" id="KW-1185">Reference proteome</keyword>
<evidence type="ECO:0000313" key="2">
    <source>
        <dbReference type="EMBL" id="MCH87236.1"/>
    </source>
</evidence>
<accession>A0A392MI92</accession>
<dbReference type="AlphaFoldDB" id="A0A392MI92"/>
<comment type="caution">
    <text evidence="2">The sequence shown here is derived from an EMBL/GenBank/DDBJ whole genome shotgun (WGS) entry which is preliminary data.</text>
</comment>
<evidence type="ECO:0000256" key="1">
    <source>
        <dbReference type="SAM" id="MobiDB-lite"/>
    </source>
</evidence>
<dbReference type="EMBL" id="LXQA010011805">
    <property type="protein sequence ID" value="MCH87236.1"/>
    <property type="molecule type" value="Genomic_DNA"/>
</dbReference>
<gene>
    <name evidence="2" type="ORF">A2U01_0008102</name>
</gene>
<sequence>QALQLYKIDAGTVVLEIINTNIGDHLSPTVHGRSLMLLPIEQTDELESCGNDILVNLLAPHDPSKYVLDIIQKPIIPHFFFPQDAVFSHFQLTQPNWLRKRKPQRPSTPASKSGDRTTGSDNAIPEGVGSWSLDPFGPISIRAGRIDMFRSESYTKAEMLICCGNMWRVQK</sequence>
<feature type="region of interest" description="Disordered" evidence="1">
    <location>
        <begin position="98"/>
        <end position="129"/>
    </location>
</feature>
<feature type="non-terminal residue" evidence="2">
    <location>
        <position position="1"/>
    </location>
</feature>
<protein>
    <submittedName>
        <fullName evidence="2">Frigida-LIKE protein</fullName>
    </submittedName>
</protein>
<proteinExistence type="predicted"/>
<evidence type="ECO:0000313" key="3">
    <source>
        <dbReference type="Proteomes" id="UP000265520"/>
    </source>
</evidence>